<dbReference type="SUPFAM" id="SSF52266">
    <property type="entry name" value="SGNH hydrolase"/>
    <property type="match status" value="1"/>
</dbReference>
<dbReference type="OrthoDB" id="671439at2759"/>
<proteinExistence type="predicted"/>
<evidence type="ECO:0000313" key="3">
    <source>
        <dbReference type="Proteomes" id="UP000077115"/>
    </source>
</evidence>
<protein>
    <recommendedName>
        <fullName evidence="1">SGNH hydrolase-type esterase domain-containing protein</fullName>
    </recommendedName>
</protein>
<evidence type="ECO:0000313" key="2">
    <source>
        <dbReference type="EMBL" id="OAJ39293.1"/>
    </source>
</evidence>
<dbReference type="InterPro" id="IPR013830">
    <property type="entry name" value="SGNH_hydro"/>
</dbReference>
<name>A0A177WGU8_BATDL</name>
<dbReference type="CDD" id="cd01838">
    <property type="entry name" value="Isoamyl_acetate_hydrolase_like"/>
    <property type="match status" value="1"/>
</dbReference>
<dbReference type="Gene3D" id="3.40.50.1110">
    <property type="entry name" value="SGNH hydrolase"/>
    <property type="match status" value="1"/>
</dbReference>
<feature type="domain" description="SGNH hydrolase-type esterase" evidence="1">
    <location>
        <begin position="8"/>
        <end position="193"/>
    </location>
</feature>
<gene>
    <name evidence="2" type="ORF">BDEG_23154</name>
</gene>
<dbReference type="eggNOG" id="KOG3035">
    <property type="taxonomic scope" value="Eukaryota"/>
</dbReference>
<dbReference type="PANTHER" id="PTHR14209:SF19">
    <property type="entry name" value="ISOAMYL ACETATE-HYDROLYZING ESTERASE 1 HOMOLOG"/>
    <property type="match status" value="1"/>
</dbReference>
<evidence type="ECO:0000259" key="1">
    <source>
        <dbReference type="Pfam" id="PF13472"/>
    </source>
</evidence>
<dbReference type="AlphaFoldDB" id="A0A177WGU8"/>
<reference evidence="2 3" key="1">
    <citation type="submission" date="2006-10" db="EMBL/GenBank/DDBJ databases">
        <title>The Genome Sequence of Batrachochytrium dendrobatidis JEL423.</title>
        <authorList>
            <consortium name="The Broad Institute Genome Sequencing Platform"/>
            <person name="Birren B."/>
            <person name="Lander E."/>
            <person name="Galagan J."/>
            <person name="Cuomo C."/>
            <person name="Devon K."/>
            <person name="Jaffe D."/>
            <person name="Butler J."/>
            <person name="Alvarez P."/>
            <person name="Gnerre S."/>
            <person name="Grabherr M."/>
            <person name="Kleber M."/>
            <person name="Mauceli E."/>
            <person name="Brockman W."/>
            <person name="Young S."/>
            <person name="LaButti K."/>
            <person name="Sykes S."/>
            <person name="DeCaprio D."/>
            <person name="Crawford M."/>
            <person name="Koehrsen M."/>
            <person name="Engels R."/>
            <person name="Montgomery P."/>
            <person name="Pearson M."/>
            <person name="Howarth C."/>
            <person name="Larson L."/>
            <person name="White J."/>
            <person name="O'Leary S."/>
            <person name="Kodira C."/>
            <person name="Zeng Q."/>
            <person name="Yandava C."/>
            <person name="Alvarado L."/>
            <person name="Longcore J."/>
            <person name="James T."/>
        </authorList>
    </citation>
    <scope>NUCLEOTIDE SEQUENCE [LARGE SCALE GENOMIC DNA]</scope>
    <source>
        <strain evidence="2 3">JEL423</strain>
    </source>
</reference>
<dbReference type="InterPro" id="IPR045136">
    <property type="entry name" value="Iah1-like"/>
</dbReference>
<dbReference type="PANTHER" id="PTHR14209">
    <property type="entry name" value="ISOAMYL ACETATE-HYDROLYZING ESTERASE 1"/>
    <property type="match status" value="1"/>
</dbReference>
<sequence length="285" mass="31876">MQQDKILLLGDSLTQRAFVPQQLGWGAQLANTYIRKLDVINRGFSGYTTAWYKDILPSILAAETSVIAVHSTNTSVQKSSSNIQLATVLLGSNDASCPNLCPTQHVPLETYKANLDAILTTIQETTPCTRIVLMTPPPVHDSKWKAERQARAMHQDRSLIAVRPYRNACIELAKKHPRVALLDLWTVFLGHDAGKLVDQILLHSSNPKHHSDSNETSSLSDCLLGPLFDDGLHFDTLGNCKVYDALLALVLLKWPELDPYTMPPLLPFWDQIKKSDSKPFEKWIK</sequence>
<dbReference type="EMBL" id="DS022302">
    <property type="protein sequence ID" value="OAJ39293.1"/>
    <property type="molecule type" value="Genomic_DNA"/>
</dbReference>
<dbReference type="InterPro" id="IPR036514">
    <property type="entry name" value="SGNH_hydro_sf"/>
</dbReference>
<dbReference type="FunFam" id="3.40.50.1110:FF:000058">
    <property type="entry name" value="Isoamyl acetate-hydrolyzing esterase, putative"/>
    <property type="match status" value="1"/>
</dbReference>
<dbReference type="Proteomes" id="UP000077115">
    <property type="component" value="Unassembled WGS sequence"/>
</dbReference>
<dbReference type="Pfam" id="PF13472">
    <property type="entry name" value="Lipase_GDSL_2"/>
    <property type="match status" value="1"/>
</dbReference>
<organism evidence="2 3">
    <name type="scientific">Batrachochytrium dendrobatidis (strain JEL423)</name>
    <dbReference type="NCBI Taxonomy" id="403673"/>
    <lineage>
        <taxon>Eukaryota</taxon>
        <taxon>Fungi</taxon>
        <taxon>Fungi incertae sedis</taxon>
        <taxon>Chytridiomycota</taxon>
        <taxon>Chytridiomycota incertae sedis</taxon>
        <taxon>Chytridiomycetes</taxon>
        <taxon>Rhizophydiales</taxon>
        <taxon>Rhizophydiales incertae sedis</taxon>
        <taxon>Batrachochytrium</taxon>
    </lineage>
</organism>
<accession>A0A177WGU8</accession>
<dbReference type="VEuPathDB" id="FungiDB:BDEG_23154"/>
<reference evidence="2 3" key="2">
    <citation type="submission" date="2016-05" db="EMBL/GenBank/DDBJ databases">
        <title>Lineage-specific infection strategies underlie the spectrum of fungal disease in amphibians.</title>
        <authorList>
            <person name="Cuomo C.A."/>
            <person name="Farrer R.A."/>
            <person name="James T."/>
            <person name="Longcore J."/>
            <person name="Birren B."/>
        </authorList>
    </citation>
    <scope>NUCLEOTIDE SEQUENCE [LARGE SCALE GENOMIC DNA]</scope>
    <source>
        <strain evidence="2 3">JEL423</strain>
    </source>
</reference>
<dbReference type="STRING" id="403673.A0A177WGU8"/>